<evidence type="ECO:0000313" key="2">
    <source>
        <dbReference type="EMBL" id="PHQ35669.1"/>
    </source>
</evidence>
<evidence type="ECO:0000256" key="1">
    <source>
        <dbReference type="SAM" id="MobiDB-lite"/>
    </source>
</evidence>
<protein>
    <submittedName>
        <fullName evidence="2">Uncharacterized protein</fullName>
    </submittedName>
</protein>
<feature type="compositionally biased region" description="Basic residues" evidence="1">
    <location>
        <begin position="56"/>
        <end position="66"/>
    </location>
</feature>
<organism evidence="2 3">
    <name type="scientific">Rhodopirellula bahusiensis</name>
    <dbReference type="NCBI Taxonomy" id="2014065"/>
    <lineage>
        <taxon>Bacteria</taxon>
        <taxon>Pseudomonadati</taxon>
        <taxon>Planctomycetota</taxon>
        <taxon>Planctomycetia</taxon>
        <taxon>Pirellulales</taxon>
        <taxon>Pirellulaceae</taxon>
        <taxon>Rhodopirellula</taxon>
    </lineage>
</organism>
<gene>
    <name evidence="2" type="ORF">CEE69_08640</name>
</gene>
<comment type="caution">
    <text evidence="2">The sequence shown here is derived from an EMBL/GenBank/DDBJ whole genome shotgun (WGS) entry which is preliminary data.</text>
</comment>
<dbReference type="GeneID" id="90608247"/>
<feature type="region of interest" description="Disordered" evidence="1">
    <location>
        <begin position="49"/>
        <end position="97"/>
    </location>
</feature>
<reference evidence="2 3" key="1">
    <citation type="submission" date="2017-06" db="EMBL/GenBank/DDBJ databases">
        <title>Description of Rhodopirellula bahusiensis sp. nov.</title>
        <authorList>
            <person name="Kizina J."/>
            <person name="Harder J."/>
        </authorList>
    </citation>
    <scope>NUCLEOTIDE SEQUENCE [LARGE SCALE GENOMIC DNA]</scope>
    <source>
        <strain evidence="2 3">SWK21</strain>
    </source>
</reference>
<feature type="compositionally biased region" description="Basic residues" evidence="1">
    <location>
        <begin position="74"/>
        <end position="83"/>
    </location>
</feature>
<accession>A0A2G1WAK1</accession>
<proteinExistence type="predicted"/>
<dbReference type="OrthoDB" id="284479at2"/>
<keyword evidence="3" id="KW-1185">Reference proteome</keyword>
<sequence length="131" mass="13639">MAKKSGGPNKSQAIRDYYGANPEAKPMEVAAELSKKGIVVTPAFVSTVKSTTMGKSAKKSARKSAKKSAPSVKKSSKGAKRGRPVGSTNKATAASNEVSLDSLLQVKKIVEEMGSVQDAKNALTALEKLMG</sequence>
<dbReference type="EMBL" id="NIZW01000006">
    <property type="protein sequence ID" value="PHQ35669.1"/>
    <property type="molecule type" value="Genomic_DNA"/>
</dbReference>
<evidence type="ECO:0000313" key="3">
    <source>
        <dbReference type="Proteomes" id="UP000225740"/>
    </source>
</evidence>
<feature type="compositionally biased region" description="Polar residues" evidence="1">
    <location>
        <begin position="86"/>
        <end position="97"/>
    </location>
</feature>
<name>A0A2G1WAK1_9BACT</name>
<dbReference type="RefSeq" id="WP_099260301.1">
    <property type="nucleotide sequence ID" value="NZ_JBDUYK010000055.1"/>
</dbReference>
<dbReference type="AlphaFoldDB" id="A0A2G1WAK1"/>
<dbReference type="Proteomes" id="UP000225740">
    <property type="component" value="Unassembled WGS sequence"/>
</dbReference>